<keyword evidence="2" id="KW-0863">Zinc-finger</keyword>
<dbReference type="InterPro" id="IPR013663">
    <property type="entry name" value="Helicase_SWF/SNF/SWI_bac"/>
</dbReference>
<protein>
    <submittedName>
        <fullName evidence="6">DEAD/DEAH box helicase</fullName>
    </submittedName>
</protein>
<dbReference type="PROSITE" id="PS51192">
    <property type="entry name" value="HELICASE_ATP_BIND_1"/>
    <property type="match status" value="1"/>
</dbReference>
<keyword evidence="6" id="KW-0347">Helicase</keyword>
<dbReference type="CDD" id="cd18793">
    <property type="entry name" value="SF2_C_SNF"/>
    <property type="match status" value="1"/>
</dbReference>
<keyword evidence="6" id="KW-0067">ATP-binding</keyword>
<dbReference type="InterPro" id="IPR038718">
    <property type="entry name" value="SNF2-like_sf"/>
</dbReference>
<dbReference type="SMART" id="SM00487">
    <property type="entry name" value="DEXDc"/>
    <property type="match status" value="1"/>
</dbReference>
<dbReference type="PROSITE" id="PS50966">
    <property type="entry name" value="ZF_SWIM"/>
    <property type="match status" value="1"/>
</dbReference>
<keyword evidence="1" id="KW-0378">Hydrolase</keyword>
<keyword evidence="7" id="KW-1185">Reference proteome</keyword>
<feature type="domain" description="SWIM-type" evidence="3">
    <location>
        <begin position="58"/>
        <end position="96"/>
    </location>
</feature>
<dbReference type="PROSITE" id="PS51194">
    <property type="entry name" value="HELICASE_CTER"/>
    <property type="match status" value="1"/>
</dbReference>
<evidence type="ECO:0000256" key="1">
    <source>
        <dbReference type="ARBA" id="ARBA00022801"/>
    </source>
</evidence>
<dbReference type="InterPro" id="IPR027417">
    <property type="entry name" value="P-loop_NTPase"/>
</dbReference>
<dbReference type="InterPro" id="IPR000330">
    <property type="entry name" value="SNF2_N"/>
</dbReference>
<comment type="caution">
    <text evidence="6">The sequence shown here is derived from an EMBL/GenBank/DDBJ whole genome shotgun (WGS) entry which is preliminary data.</text>
</comment>
<evidence type="ECO:0000259" key="5">
    <source>
        <dbReference type="PROSITE" id="PS51194"/>
    </source>
</evidence>
<evidence type="ECO:0000313" key="6">
    <source>
        <dbReference type="EMBL" id="MEL3957013.1"/>
    </source>
</evidence>
<gene>
    <name evidence="6" type="ORF">NST17_07360</name>
</gene>
<dbReference type="Gene3D" id="3.40.50.10810">
    <property type="entry name" value="Tandem AAA-ATPase domain"/>
    <property type="match status" value="1"/>
</dbReference>
<dbReference type="Gene3D" id="3.40.50.300">
    <property type="entry name" value="P-loop containing nucleotide triphosphate hydrolases"/>
    <property type="match status" value="1"/>
</dbReference>
<dbReference type="Pfam" id="PF00176">
    <property type="entry name" value="SNF2-rel_dom"/>
    <property type="match status" value="1"/>
</dbReference>
<dbReference type="InterPro" id="IPR049730">
    <property type="entry name" value="SNF2/RAD54-like_C"/>
</dbReference>
<dbReference type="InterPro" id="IPR014001">
    <property type="entry name" value="Helicase_ATP-bd"/>
</dbReference>
<dbReference type="InterPro" id="IPR001650">
    <property type="entry name" value="Helicase_C-like"/>
</dbReference>
<evidence type="ECO:0000259" key="3">
    <source>
        <dbReference type="PROSITE" id="PS50966"/>
    </source>
</evidence>
<evidence type="ECO:0000313" key="7">
    <source>
        <dbReference type="Proteomes" id="UP001459714"/>
    </source>
</evidence>
<dbReference type="GO" id="GO:0004386">
    <property type="term" value="F:helicase activity"/>
    <property type="evidence" value="ECO:0007669"/>
    <property type="project" value="UniProtKB-KW"/>
</dbReference>
<dbReference type="Pfam" id="PF08455">
    <property type="entry name" value="SNF2_assoc"/>
    <property type="match status" value="1"/>
</dbReference>
<sequence>MGYLMNIDLLTKSEIKRMFTTTTYQRGLKYYESGRVRNLYYDPINYKWGAEVRGTQTYEVEIVAKEDGISCNCDCPAFDEYWGPCKHIAAVLLKIHERANIPVKIKSLSELNRSSEQDRQAQYMRELTNSFIQTISTFSLNFDQTIQKNRKPLMVDWIIEVKKGSYRLPKILAVEMKVGLNRTYVVKKIKEFLKAVDQKVRYPFTAKYSYDPIEQMFTEQDQEIIDLLIEAIKYDELYKEIHDLYDQSSYSREERSISIPPMLIDQLLAKFEGRTIHFQKDKHVYNQIKVISNQPPLSLKLDKGVDNGFQLDLSQLLSWEFWDFYGYLSKKNYFYKISPEQEKIIEELKKMISKMRTPILPIADDQIEPFVSQVVPVIEKTSKLEITDHVASQIVKLPLQAKMYVDRINDMLTISIEFCYGKHKIDPFVVNSDRTNGPIIMRQTGKEEEIMDIIESAPLKYNRDGLYVEGEEGIFEFLYETLPQLEEKMEIYLTQAVKSLLLPERSTPTVNIDVNSTGNWLEVGFDMEDVNRQEIEHILQSVVEKKRYYRLNNGAFVNLQSDEFQTVQQIVHEFQINPRQLQDETIPLPIFRGIQLDEMLQNDLGRGAKYGNQFRRLLHHLKHPEDLDFSVPDTLQADLRDYQYNGFQWMKTLAGFKLGGILADEMGLGKTVQAIALILSSFSESESTKPALIVAPASLVYNWKNEFQKFAPILDVAVVIGLPQERQDILQNDHLPQVLITSYPTLRQDIDKYLEYQFSTFILDEAQLIKNHTTKTAKAVRQINAETCFALTGTPIENSVDELWSIFQRVIPNFFPPLTRFRQIEPEKIAKLIRPFLLRRVKKDVLKELPDKIESINYSDLTKPQKELYLAYLERIRTEAAESIQKDGFERSKIKILAGLTRLRQICCHPSLFVDNYQGDSGKLDQLMEMIENGRENGRRMLVFSQFTSMLAIIRERLEQAGVKFFYLDGQTKPKERVDMVDCFNAGEGDVFLISLKAGNTGLNLTGADTVILYDLWWNPAIEDQAAGRAHRIGQKRVVQVIRLITQGTIEEKMYELQQNKKELIDTVIQAGEEGIAKLTEEDIKEILNL</sequence>
<dbReference type="Pfam" id="PF00271">
    <property type="entry name" value="Helicase_C"/>
    <property type="match status" value="1"/>
</dbReference>
<dbReference type="SUPFAM" id="SSF52540">
    <property type="entry name" value="P-loop containing nucleoside triphosphate hydrolases"/>
    <property type="match status" value="2"/>
</dbReference>
<dbReference type="Proteomes" id="UP001459714">
    <property type="component" value="Unassembled WGS sequence"/>
</dbReference>
<dbReference type="Pfam" id="PF04434">
    <property type="entry name" value="SWIM"/>
    <property type="match status" value="1"/>
</dbReference>
<dbReference type="EMBL" id="JBBYAK010000001">
    <property type="protein sequence ID" value="MEL3957013.1"/>
    <property type="molecule type" value="Genomic_DNA"/>
</dbReference>
<feature type="domain" description="Helicase C-terminal" evidence="5">
    <location>
        <begin position="923"/>
        <end position="1080"/>
    </location>
</feature>
<keyword evidence="2" id="KW-0479">Metal-binding</keyword>
<evidence type="ECO:0000256" key="2">
    <source>
        <dbReference type="PROSITE-ProRule" id="PRU00325"/>
    </source>
</evidence>
<evidence type="ECO:0000259" key="4">
    <source>
        <dbReference type="PROSITE" id="PS51192"/>
    </source>
</evidence>
<reference evidence="6 7" key="1">
    <citation type="submission" date="2024-03" db="EMBL/GenBank/DDBJ databases">
        <title>Bacilli Hybrid Assemblies.</title>
        <authorList>
            <person name="Kovac J."/>
        </authorList>
    </citation>
    <scope>NUCLEOTIDE SEQUENCE [LARGE SCALE GENOMIC DNA]</scope>
    <source>
        <strain evidence="6 7">FSL M8-0022</strain>
    </source>
</reference>
<name>A0ABU9JVY9_9BACI</name>
<dbReference type="SMART" id="SM00490">
    <property type="entry name" value="HELICc"/>
    <property type="match status" value="1"/>
</dbReference>
<keyword evidence="2" id="KW-0862">Zinc</keyword>
<dbReference type="RefSeq" id="WP_342020049.1">
    <property type="nucleotide sequence ID" value="NZ_JBBYAK010000001.1"/>
</dbReference>
<proteinExistence type="predicted"/>
<organism evidence="6 7">
    <name type="scientific">Caldifermentibacillus hisashii</name>
    <dbReference type="NCBI Taxonomy" id="996558"/>
    <lineage>
        <taxon>Bacteria</taxon>
        <taxon>Bacillati</taxon>
        <taxon>Bacillota</taxon>
        <taxon>Bacilli</taxon>
        <taxon>Bacillales</taxon>
        <taxon>Bacillaceae</taxon>
        <taxon>Caldifermentibacillus</taxon>
    </lineage>
</organism>
<keyword evidence="6" id="KW-0547">Nucleotide-binding</keyword>
<dbReference type="PANTHER" id="PTHR10799">
    <property type="entry name" value="SNF2/RAD54 HELICASE FAMILY"/>
    <property type="match status" value="1"/>
</dbReference>
<feature type="domain" description="Helicase ATP-binding" evidence="4">
    <location>
        <begin position="651"/>
        <end position="813"/>
    </location>
</feature>
<accession>A0ABU9JVY9</accession>
<dbReference type="InterPro" id="IPR007527">
    <property type="entry name" value="Znf_SWIM"/>
</dbReference>